<evidence type="ECO:0000313" key="6">
    <source>
        <dbReference type="Proteomes" id="UP000194000"/>
    </source>
</evidence>
<dbReference type="PANTHER" id="PTHR37042:SF4">
    <property type="entry name" value="OUTER MEMBRANE PROTEIN RV1973"/>
    <property type="match status" value="1"/>
</dbReference>
<dbReference type="EMBL" id="LQOW01000006">
    <property type="protein sequence ID" value="ORV63372.1"/>
    <property type="molecule type" value="Genomic_DNA"/>
</dbReference>
<evidence type="ECO:0008006" key="7">
    <source>
        <dbReference type="Google" id="ProtNLM"/>
    </source>
</evidence>
<comment type="caution">
    <text evidence="5">The sequence shown here is derived from an EMBL/GenBank/DDBJ whole genome shotgun (WGS) entry which is preliminary data.</text>
</comment>
<name>A0A1X1V2T9_9MYCO</name>
<keyword evidence="4" id="KW-1133">Transmembrane helix</keyword>
<proteinExistence type="predicted"/>
<comment type="subcellular location">
    <subcellularLocation>
        <location evidence="1">Membrane</location>
    </subcellularLocation>
</comment>
<dbReference type="GO" id="GO:0016020">
    <property type="term" value="C:membrane"/>
    <property type="evidence" value="ECO:0007669"/>
    <property type="project" value="UniProtKB-SubCell"/>
</dbReference>
<dbReference type="OrthoDB" id="4774723at2"/>
<dbReference type="STRING" id="1260918.AWC06_08465"/>
<keyword evidence="6" id="KW-1185">Reference proteome</keyword>
<evidence type="ECO:0000256" key="1">
    <source>
        <dbReference type="ARBA" id="ARBA00004370"/>
    </source>
</evidence>
<sequence length="218" mass="23768">MSSESAADALASLAEAEEEAARAEARAEEARTRALQLRQQAEGVLEPTATKSRRRWLRRPERQAVRVAAIVVISVSLAASGYMVWQHLTLVNERKHAAEFTAAARQGVETMMSIDPGHATENVQRVIDNTTGTLKSQLQATATTLVKNAQDAKVITKATVEDAAVESMTDKSAVVLVVAKSDTTNADKSKRPPVFWRLSVNLERDGGQLKMSKLEFVK</sequence>
<dbReference type="Proteomes" id="UP000194000">
    <property type="component" value="Unassembled WGS sequence"/>
</dbReference>
<reference evidence="5 6" key="1">
    <citation type="submission" date="2016-01" db="EMBL/GenBank/DDBJ databases">
        <title>The new phylogeny of the genus Mycobacterium.</title>
        <authorList>
            <person name="Tarcisio F."/>
            <person name="Conor M."/>
            <person name="Antonella G."/>
            <person name="Elisabetta G."/>
            <person name="Giulia F.S."/>
            <person name="Sara T."/>
            <person name="Anna F."/>
            <person name="Clotilde B."/>
            <person name="Roberto B."/>
            <person name="Veronica D.S."/>
            <person name="Fabio R."/>
            <person name="Monica P."/>
            <person name="Olivier J."/>
            <person name="Enrico T."/>
            <person name="Nicola S."/>
        </authorList>
    </citation>
    <scope>NUCLEOTIDE SEQUENCE [LARGE SCALE GENOMIC DNA]</scope>
    <source>
        <strain evidence="5 6">DSM 45731</strain>
    </source>
</reference>
<keyword evidence="4" id="KW-0812">Transmembrane</keyword>
<feature type="region of interest" description="Disordered" evidence="3">
    <location>
        <begin position="1"/>
        <end position="33"/>
    </location>
</feature>
<feature type="compositionally biased region" description="Basic and acidic residues" evidence="3">
    <location>
        <begin position="19"/>
        <end position="32"/>
    </location>
</feature>
<gene>
    <name evidence="5" type="ORF">AWC06_08465</name>
</gene>
<feature type="transmembrane region" description="Helical" evidence="4">
    <location>
        <begin position="64"/>
        <end position="85"/>
    </location>
</feature>
<evidence type="ECO:0000313" key="5">
    <source>
        <dbReference type="EMBL" id="ORV63372.1"/>
    </source>
</evidence>
<evidence type="ECO:0000256" key="4">
    <source>
        <dbReference type="SAM" id="Phobius"/>
    </source>
</evidence>
<dbReference type="RefSeq" id="WP_085194682.1">
    <property type="nucleotide sequence ID" value="NZ_JACKVI010000009.1"/>
</dbReference>
<organism evidence="5 6">
    <name type="scientific">Mycobacterium fragae</name>
    <dbReference type="NCBI Taxonomy" id="1260918"/>
    <lineage>
        <taxon>Bacteria</taxon>
        <taxon>Bacillati</taxon>
        <taxon>Actinomycetota</taxon>
        <taxon>Actinomycetes</taxon>
        <taxon>Mycobacteriales</taxon>
        <taxon>Mycobacteriaceae</taxon>
        <taxon>Mycobacterium</taxon>
    </lineage>
</organism>
<evidence type="ECO:0000256" key="3">
    <source>
        <dbReference type="SAM" id="MobiDB-lite"/>
    </source>
</evidence>
<accession>A0A1X1V2T9</accession>
<dbReference type="PANTHER" id="PTHR37042">
    <property type="entry name" value="OUTER MEMBRANE PROTEIN RV1973"/>
    <property type="match status" value="1"/>
</dbReference>
<protein>
    <recommendedName>
        <fullName evidence="7">Mammalian cell entry protein</fullName>
    </recommendedName>
</protein>
<feature type="compositionally biased region" description="Low complexity" evidence="3">
    <location>
        <begin position="1"/>
        <end position="14"/>
    </location>
</feature>
<dbReference type="AlphaFoldDB" id="A0A1X1V2T9"/>
<keyword evidence="2 4" id="KW-0472">Membrane</keyword>
<evidence type="ECO:0000256" key="2">
    <source>
        <dbReference type="ARBA" id="ARBA00023136"/>
    </source>
</evidence>